<dbReference type="Pfam" id="PF10035">
    <property type="entry name" value="DUF2179"/>
    <property type="match status" value="1"/>
</dbReference>
<keyword evidence="3 6" id="KW-0812">Transmembrane</keyword>
<dbReference type="AlphaFoldDB" id="A0A0R1HJL2"/>
<dbReference type="Proteomes" id="UP000051450">
    <property type="component" value="Unassembled WGS sequence"/>
</dbReference>
<evidence type="ECO:0000259" key="7">
    <source>
        <dbReference type="Pfam" id="PF10035"/>
    </source>
</evidence>
<dbReference type="EMBL" id="AZDI01000001">
    <property type="protein sequence ID" value="KRK46539.1"/>
    <property type="molecule type" value="Genomic_DNA"/>
</dbReference>
<feature type="transmembrane region" description="Helical" evidence="6">
    <location>
        <begin position="112"/>
        <end position="134"/>
    </location>
</feature>
<comment type="caution">
    <text evidence="8">The sequence shown here is derived from an EMBL/GenBank/DDBJ whole genome shotgun (WGS) entry which is preliminary data.</text>
</comment>
<feature type="transmembrane region" description="Helical" evidence="6">
    <location>
        <begin position="86"/>
        <end position="105"/>
    </location>
</feature>
<sequence length="296" mass="32434">MKLPISDTSKRLGMIGFSGLLIALALNFFLIPGNIFGAGANGIAQLISAIFNDLFHIKIGTGYLIMLINIPIGILGWYKIGRTFTYYSILTVAVTTIFTIILPVHQLSTNPLMAALFGGVITGAGVGFALKYGFSTGGMDIIALVLTKTTGRTVGSLMLLTNMIIILTAGFYFSWESALYTIISNYAMSRVVDSIHTSHEKLTAFVVTKKADVIISTLQKSLIRGITVIDSKGAFSNENSKVLMLVITRYELYNLKMRIREVDPNAFINLVNTADIEGNFLNSDQQELLRREQLTK</sequence>
<evidence type="ECO:0000313" key="9">
    <source>
        <dbReference type="Proteomes" id="UP000051450"/>
    </source>
</evidence>
<protein>
    <recommendedName>
        <fullName evidence="7">DUF2179 domain-containing protein</fullName>
    </recommendedName>
</protein>
<organism evidence="8 9">
    <name type="scientific">Dellaglioa algida DSM 15638</name>
    <dbReference type="NCBI Taxonomy" id="1423719"/>
    <lineage>
        <taxon>Bacteria</taxon>
        <taxon>Bacillati</taxon>
        <taxon>Bacillota</taxon>
        <taxon>Bacilli</taxon>
        <taxon>Lactobacillales</taxon>
        <taxon>Lactobacillaceae</taxon>
        <taxon>Dellaglioa</taxon>
    </lineage>
</organism>
<feature type="domain" description="DUF2179" evidence="7">
    <location>
        <begin position="224"/>
        <end position="278"/>
    </location>
</feature>
<keyword evidence="5 6" id="KW-0472">Membrane</keyword>
<reference evidence="8 9" key="1">
    <citation type="journal article" date="2015" name="Genome Announc.">
        <title>Expanding the biotechnology potential of lactobacilli through comparative genomics of 213 strains and associated genera.</title>
        <authorList>
            <person name="Sun Z."/>
            <person name="Harris H.M."/>
            <person name="McCann A."/>
            <person name="Guo C."/>
            <person name="Argimon S."/>
            <person name="Zhang W."/>
            <person name="Yang X."/>
            <person name="Jeffery I.B."/>
            <person name="Cooney J.C."/>
            <person name="Kagawa T.F."/>
            <person name="Liu W."/>
            <person name="Song Y."/>
            <person name="Salvetti E."/>
            <person name="Wrobel A."/>
            <person name="Rasinkangas P."/>
            <person name="Parkhill J."/>
            <person name="Rea M.C."/>
            <person name="O'Sullivan O."/>
            <person name="Ritari J."/>
            <person name="Douillard F.P."/>
            <person name="Paul Ross R."/>
            <person name="Yang R."/>
            <person name="Briner A.E."/>
            <person name="Felis G.E."/>
            <person name="de Vos W.M."/>
            <person name="Barrangou R."/>
            <person name="Klaenhammer T.R."/>
            <person name="Caufield P.W."/>
            <person name="Cui Y."/>
            <person name="Zhang H."/>
            <person name="O'Toole P.W."/>
        </authorList>
    </citation>
    <scope>NUCLEOTIDE SEQUENCE [LARGE SCALE GENOMIC DNA]</scope>
    <source>
        <strain evidence="8 9">DSM 15638</strain>
    </source>
</reference>
<dbReference type="InterPro" id="IPR051461">
    <property type="entry name" value="UPF0750_membrane"/>
</dbReference>
<evidence type="ECO:0000256" key="4">
    <source>
        <dbReference type="ARBA" id="ARBA00022989"/>
    </source>
</evidence>
<dbReference type="GO" id="GO:0005886">
    <property type="term" value="C:plasma membrane"/>
    <property type="evidence" value="ECO:0007669"/>
    <property type="project" value="UniProtKB-SubCell"/>
</dbReference>
<keyword evidence="2" id="KW-1003">Cell membrane</keyword>
<dbReference type="CDD" id="cd16380">
    <property type="entry name" value="YitT_C"/>
    <property type="match status" value="1"/>
</dbReference>
<accession>A0A0R1HJL2</accession>
<dbReference type="PIRSF" id="PIRSF006483">
    <property type="entry name" value="Membrane_protein_YitT"/>
    <property type="match status" value="1"/>
</dbReference>
<name>A0A0R1HJL2_9LACO</name>
<evidence type="ECO:0000256" key="1">
    <source>
        <dbReference type="ARBA" id="ARBA00004651"/>
    </source>
</evidence>
<dbReference type="InterPro" id="IPR003740">
    <property type="entry name" value="YitT"/>
</dbReference>
<dbReference type="Pfam" id="PF02588">
    <property type="entry name" value="YitT_membrane"/>
    <property type="match status" value="1"/>
</dbReference>
<dbReference type="RefSeq" id="WP_057973483.1">
    <property type="nucleotide sequence ID" value="NZ_AZDI01000001.1"/>
</dbReference>
<keyword evidence="4 6" id="KW-1133">Transmembrane helix</keyword>
<proteinExistence type="predicted"/>
<dbReference type="GeneID" id="83548828"/>
<evidence type="ECO:0000256" key="2">
    <source>
        <dbReference type="ARBA" id="ARBA00022475"/>
    </source>
</evidence>
<dbReference type="PATRIC" id="fig|1423719.4.peg.164"/>
<evidence type="ECO:0000256" key="6">
    <source>
        <dbReference type="SAM" id="Phobius"/>
    </source>
</evidence>
<evidence type="ECO:0000256" key="3">
    <source>
        <dbReference type="ARBA" id="ARBA00022692"/>
    </source>
</evidence>
<evidence type="ECO:0000313" key="8">
    <source>
        <dbReference type="EMBL" id="KRK46539.1"/>
    </source>
</evidence>
<feature type="transmembrane region" description="Helical" evidence="6">
    <location>
        <begin position="154"/>
        <end position="175"/>
    </location>
</feature>
<feature type="transmembrane region" description="Helical" evidence="6">
    <location>
        <begin position="12"/>
        <end position="29"/>
    </location>
</feature>
<dbReference type="STRING" id="1423719.FC66_GL000162"/>
<dbReference type="InterPro" id="IPR015867">
    <property type="entry name" value="N-reg_PII/ATP_PRibTrfase_C"/>
</dbReference>
<evidence type="ECO:0000256" key="5">
    <source>
        <dbReference type="ARBA" id="ARBA00023136"/>
    </source>
</evidence>
<keyword evidence="9" id="KW-1185">Reference proteome</keyword>
<dbReference type="InterPro" id="IPR019264">
    <property type="entry name" value="DUF2179"/>
</dbReference>
<dbReference type="PANTHER" id="PTHR33545:SF5">
    <property type="entry name" value="UPF0750 MEMBRANE PROTEIN YITT"/>
    <property type="match status" value="1"/>
</dbReference>
<dbReference type="Gene3D" id="3.30.70.120">
    <property type="match status" value="1"/>
</dbReference>
<comment type="subcellular location">
    <subcellularLocation>
        <location evidence="1">Cell membrane</location>
        <topology evidence="1">Multi-pass membrane protein</topology>
    </subcellularLocation>
</comment>
<feature type="transmembrane region" description="Helical" evidence="6">
    <location>
        <begin position="62"/>
        <end position="80"/>
    </location>
</feature>
<dbReference type="PANTHER" id="PTHR33545">
    <property type="entry name" value="UPF0750 MEMBRANE PROTEIN YITT-RELATED"/>
    <property type="match status" value="1"/>
</dbReference>
<gene>
    <name evidence="8" type="ORF">FC66_GL000162</name>
</gene>